<accession>A0ABT7WBN0</accession>
<dbReference type="InterPro" id="IPR008620">
    <property type="entry name" value="FixH"/>
</dbReference>
<reference evidence="2" key="1">
    <citation type="submission" date="2023-06" db="EMBL/GenBank/DDBJ databases">
        <title>Robiginitalea aurantiacus sp. nov. and Algoriphagus sediminis sp. nov., isolated from coastal sediment.</title>
        <authorList>
            <person name="Zhou Z.Y."/>
            <person name="An J."/>
            <person name="Jia Y.W."/>
            <person name="Du Z.J."/>
        </authorList>
    </citation>
    <scope>NUCLEOTIDE SEQUENCE</scope>
    <source>
        <strain evidence="2">M39</strain>
    </source>
</reference>
<dbReference type="Pfam" id="PF05751">
    <property type="entry name" value="FixH"/>
    <property type="match status" value="1"/>
</dbReference>
<protein>
    <submittedName>
        <fullName evidence="2">FixH family protein</fullName>
    </submittedName>
</protein>
<keyword evidence="1" id="KW-1133">Transmembrane helix</keyword>
<dbReference type="EMBL" id="JAUDUY010000001">
    <property type="protein sequence ID" value="MDM9630330.1"/>
    <property type="molecule type" value="Genomic_DNA"/>
</dbReference>
<evidence type="ECO:0000256" key="1">
    <source>
        <dbReference type="SAM" id="Phobius"/>
    </source>
</evidence>
<keyword evidence="1" id="KW-0472">Membrane</keyword>
<name>A0ABT7WBN0_9FLAO</name>
<comment type="caution">
    <text evidence="2">The sequence shown here is derived from an EMBL/GenBank/DDBJ whole genome shotgun (WGS) entry which is preliminary data.</text>
</comment>
<keyword evidence="1" id="KW-0812">Transmembrane</keyword>
<evidence type="ECO:0000313" key="3">
    <source>
        <dbReference type="Proteomes" id="UP001174839"/>
    </source>
</evidence>
<proteinExistence type="predicted"/>
<sequence>MKFNWGTGIVLAFVAFIIFILYFVVLSFRDPESNHDLVTEDYYKQELKYQQDIDAARNLYETGARIQVAKTSEGIRIGFPEAFEPEKIIGTVSLYRPSNKQLDFKTPIQLSERQLLIPKSRLLDGRWDIRIEWNYKGKPYLFQHKMTYSQD</sequence>
<organism evidence="2 3">
    <name type="scientific">Robiginitalea aurantiaca</name>
    <dbReference type="NCBI Taxonomy" id="3056915"/>
    <lineage>
        <taxon>Bacteria</taxon>
        <taxon>Pseudomonadati</taxon>
        <taxon>Bacteroidota</taxon>
        <taxon>Flavobacteriia</taxon>
        <taxon>Flavobacteriales</taxon>
        <taxon>Flavobacteriaceae</taxon>
        <taxon>Robiginitalea</taxon>
    </lineage>
</organism>
<gene>
    <name evidence="2" type="ORF">QU605_02535</name>
</gene>
<keyword evidence="3" id="KW-1185">Reference proteome</keyword>
<dbReference type="RefSeq" id="WP_289723689.1">
    <property type="nucleotide sequence ID" value="NZ_JAUDUY010000001.1"/>
</dbReference>
<evidence type="ECO:0000313" key="2">
    <source>
        <dbReference type="EMBL" id="MDM9630330.1"/>
    </source>
</evidence>
<feature type="transmembrane region" description="Helical" evidence="1">
    <location>
        <begin position="6"/>
        <end position="25"/>
    </location>
</feature>
<dbReference type="Proteomes" id="UP001174839">
    <property type="component" value="Unassembled WGS sequence"/>
</dbReference>